<dbReference type="PANTHER" id="PTHR37042:SF4">
    <property type="entry name" value="OUTER MEMBRANE PROTEIN RV1973"/>
    <property type="match status" value="1"/>
</dbReference>
<dbReference type="Proteomes" id="UP001501237">
    <property type="component" value="Unassembled WGS sequence"/>
</dbReference>
<keyword evidence="2 4" id="KW-0472">Membrane</keyword>
<feature type="compositionally biased region" description="Low complexity" evidence="3">
    <location>
        <begin position="262"/>
        <end position="273"/>
    </location>
</feature>
<name>A0ABP6Q0A6_9ACTN</name>
<accession>A0ABP6Q0A6</accession>
<feature type="compositionally biased region" description="Acidic residues" evidence="3">
    <location>
        <begin position="36"/>
        <end position="48"/>
    </location>
</feature>
<keyword evidence="4" id="KW-1133">Transmembrane helix</keyword>
<reference evidence="6" key="1">
    <citation type="journal article" date="2019" name="Int. J. Syst. Evol. Microbiol.">
        <title>The Global Catalogue of Microorganisms (GCM) 10K type strain sequencing project: providing services to taxonomists for standard genome sequencing and annotation.</title>
        <authorList>
            <consortium name="The Broad Institute Genomics Platform"/>
            <consortium name="The Broad Institute Genome Sequencing Center for Infectious Disease"/>
            <person name="Wu L."/>
            <person name="Ma J."/>
        </authorList>
    </citation>
    <scope>NUCLEOTIDE SEQUENCE [LARGE SCALE GENOMIC DNA]</scope>
    <source>
        <strain evidence="6">JCM 9377</strain>
    </source>
</reference>
<comment type="caution">
    <text evidence="5">The sequence shown here is derived from an EMBL/GenBank/DDBJ whole genome shotgun (WGS) entry which is preliminary data.</text>
</comment>
<gene>
    <name evidence="5" type="ORF">GCM10010468_05460</name>
</gene>
<evidence type="ECO:0000313" key="5">
    <source>
        <dbReference type="EMBL" id="GAA3195295.1"/>
    </source>
</evidence>
<evidence type="ECO:0000256" key="4">
    <source>
        <dbReference type="SAM" id="Phobius"/>
    </source>
</evidence>
<dbReference type="EMBL" id="BAAAUV010000001">
    <property type="protein sequence ID" value="GAA3195295.1"/>
    <property type="molecule type" value="Genomic_DNA"/>
</dbReference>
<feature type="compositionally biased region" description="Polar residues" evidence="3">
    <location>
        <begin position="245"/>
        <end position="261"/>
    </location>
</feature>
<protein>
    <recommendedName>
        <fullName evidence="7">Mce-associated membrane protein</fullName>
    </recommendedName>
</protein>
<sequence>MTSKATGADVETTDAEVTEEAPAAESTAVEGTAAESTEEPVFEKDEADAAVPEKDEPAEAEAAPAGKAATAEKAVKEERKARRISLDDRFVAVAVLLALTASIVTAAFMWRAWDGAKSDLDAQKDVRTKAGEYANTFLTYDYNDLDGWQKRMEEMSSPDYRKAMGGALAEQKPIILQSKAVATTTVRDVFIAEIDGTTAKAIVVSDHEVKSTAGTSTQAGMRTYLELIKKKGAWLVNGMGFQGLDSQQATDPNGNPITADQSVVPSPSASAKP</sequence>
<evidence type="ECO:0000256" key="2">
    <source>
        <dbReference type="ARBA" id="ARBA00023136"/>
    </source>
</evidence>
<feature type="compositionally biased region" description="Low complexity" evidence="3">
    <location>
        <begin position="20"/>
        <end position="30"/>
    </location>
</feature>
<organism evidence="5 6">
    <name type="scientific">Actinocorallia longicatena</name>
    <dbReference type="NCBI Taxonomy" id="111803"/>
    <lineage>
        <taxon>Bacteria</taxon>
        <taxon>Bacillati</taxon>
        <taxon>Actinomycetota</taxon>
        <taxon>Actinomycetes</taxon>
        <taxon>Streptosporangiales</taxon>
        <taxon>Thermomonosporaceae</taxon>
        <taxon>Actinocorallia</taxon>
    </lineage>
</organism>
<dbReference type="RefSeq" id="WP_344821694.1">
    <property type="nucleotide sequence ID" value="NZ_BAAAUV010000001.1"/>
</dbReference>
<keyword evidence="6" id="KW-1185">Reference proteome</keyword>
<dbReference type="PANTHER" id="PTHR37042">
    <property type="entry name" value="OUTER MEMBRANE PROTEIN RV1973"/>
    <property type="match status" value="1"/>
</dbReference>
<comment type="subcellular location">
    <subcellularLocation>
        <location evidence="1">Membrane</location>
    </subcellularLocation>
</comment>
<evidence type="ECO:0000256" key="3">
    <source>
        <dbReference type="SAM" id="MobiDB-lite"/>
    </source>
</evidence>
<evidence type="ECO:0000256" key="1">
    <source>
        <dbReference type="ARBA" id="ARBA00004370"/>
    </source>
</evidence>
<proteinExistence type="predicted"/>
<feature type="region of interest" description="Disordered" evidence="3">
    <location>
        <begin position="1"/>
        <end position="74"/>
    </location>
</feature>
<evidence type="ECO:0008006" key="7">
    <source>
        <dbReference type="Google" id="ProtNLM"/>
    </source>
</evidence>
<feature type="transmembrane region" description="Helical" evidence="4">
    <location>
        <begin position="90"/>
        <end position="113"/>
    </location>
</feature>
<feature type="compositionally biased region" description="Low complexity" evidence="3">
    <location>
        <begin position="60"/>
        <end position="72"/>
    </location>
</feature>
<feature type="region of interest" description="Disordered" evidence="3">
    <location>
        <begin position="245"/>
        <end position="273"/>
    </location>
</feature>
<keyword evidence="4" id="KW-0812">Transmembrane</keyword>
<evidence type="ECO:0000313" key="6">
    <source>
        <dbReference type="Proteomes" id="UP001501237"/>
    </source>
</evidence>